<dbReference type="EMBL" id="JAPQKT010000009">
    <property type="protein sequence ID" value="KAJ5220823.1"/>
    <property type="molecule type" value="Genomic_DNA"/>
</dbReference>
<reference evidence="1" key="2">
    <citation type="journal article" date="2023" name="IMA Fungus">
        <title>Comparative genomic study of the Penicillium genus elucidates a diverse pangenome and 15 lateral gene transfer events.</title>
        <authorList>
            <person name="Petersen C."/>
            <person name="Sorensen T."/>
            <person name="Nielsen M.R."/>
            <person name="Sondergaard T.E."/>
            <person name="Sorensen J.L."/>
            <person name="Fitzpatrick D.A."/>
            <person name="Frisvad J.C."/>
            <person name="Nielsen K.L."/>
        </authorList>
    </citation>
    <scope>NUCLEOTIDE SEQUENCE</scope>
    <source>
        <strain evidence="1">IBT 23319</strain>
    </source>
</reference>
<proteinExistence type="predicted"/>
<accession>A0A9W9NLG2</accession>
<organism evidence="1 2">
    <name type="scientific">Penicillium citrinum</name>
    <dbReference type="NCBI Taxonomy" id="5077"/>
    <lineage>
        <taxon>Eukaryota</taxon>
        <taxon>Fungi</taxon>
        <taxon>Dikarya</taxon>
        <taxon>Ascomycota</taxon>
        <taxon>Pezizomycotina</taxon>
        <taxon>Eurotiomycetes</taxon>
        <taxon>Eurotiomycetidae</taxon>
        <taxon>Eurotiales</taxon>
        <taxon>Aspergillaceae</taxon>
        <taxon>Penicillium</taxon>
    </lineage>
</organism>
<dbReference type="RefSeq" id="XP_056495746.1">
    <property type="nucleotide sequence ID" value="XM_056648615.1"/>
</dbReference>
<reference evidence="1" key="1">
    <citation type="submission" date="2022-11" db="EMBL/GenBank/DDBJ databases">
        <authorList>
            <person name="Petersen C."/>
        </authorList>
    </citation>
    <scope>NUCLEOTIDE SEQUENCE</scope>
    <source>
        <strain evidence="1">IBT 23319</strain>
    </source>
</reference>
<sequence>MIQLQKQTLILKNLLKQQSNSSSNQIIKDYCIALHNTALLAQKNVNLYTANKKVVKKYTRSTKQILCKEDLTVEESLQLIAQLDLPAEAPAIDFYTQSKLSIQPDQLATRAPPRCSGYREIGHRISSYKNRYI</sequence>
<dbReference type="GeneID" id="81387782"/>
<evidence type="ECO:0000313" key="2">
    <source>
        <dbReference type="Proteomes" id="UP001147733"/>
    </source>
</evidence>
<gene>
    <name evidence="1" type="ORF">N7469_009710</name>
</gene>
<dbReference type="Proteomes" id="UP001147733">
    <property type="component" value="Unassembled WGS sequence"/>
</dbReference>
<protein>
    <submittedName>
        <fullName evidence="1">Uncharacterized protein</fullName>
    </submittedName>
</protein>
<dbReference type="AlphaFoldDB" id="A0A9W9NLG2"/>
<keyword evidence="2" id="KW-1185">Reference proteome</keyword>
<name>A0A9W9NLG2_PENCI</name>
<comment type="caution">
    <text evidence="1">The sequence shown here is derived from an EMBL/GenBank/DDBJ whole genome shotgun (WGS) entry which is preliminary data.</text>
</comment>
<evidence type="ECO:0000313" key="1">
    <source>
        <dbReference type="EMBL" id="KAJ5220823.1"/>
    </source>
</evidence>